<dbReference type="EMBL" id="VSLA01000024">
    <property type="protein sequence ID" value="TYC84726.1"/>
    <property type="molecule type" value="Genomic_DNA"/>
</dbReference>
<evidence type="ECO:0000313" key="6">
    <source>
        <dbReference type="Proteomes" id="UP001163550"/>
    </source>
</evidence>
<dbReference type="Pfam" id="PF00543">
    <property type="entry name" value="P-II"/>
    <property type="match status" value="1"/>
</dbReference>
<evidence type="ECO:0000313" key="3">
    <source>
        <dbReference type="EMBL" id="UYO64073.1"/>
    </source>
</evidence>
<dbReference type="Proteomes" id="UP000322619">
    <property type="component" value="Unassembled WGS sequence"/>
</dbReference>
<reference evidence="2 5" key="2">
    <citation type="submission" date="2019-08" db="EMBL/GenBank/DDBJ databases">
        <title>Isolation and enrichment of carboxydotrophic bacteria from anaerobic sludge for the production of bio-based chemicals from syngas.</title>
        <authorList>
            <person name="Antares A.L."/>
            <person name="Moreira J."/>
            <person name="Diender M."/>
            <person name="Parshina S.N."/>
            <person name="Stams A.J.M."/>
            <person name="Alves M."/>
            <person name="Alves J.I."/>
            <person name="Sousa D.Z."/>
        </authorList>
    </citation>
    <scope>NUCLEOTIDE SEQUENCE [LARGE SCALE GENOMIC DNA]</scope>
    <source>
        <strain evidence="2 5">JM</strain>
    </source>
</reference>
<dbReference type="RefSeq" id="WP_070371315.1">
    <property type="nucleotide sequence ID" value="NZ_CABIIK010000024.1"/>
</dbReference>
<dbReference type="GO" id="GO:0006808">
    <property type="term" value="P:regulation of nitrogen utilization"/>
    <property type="evidence" value="ECO:0007669"/>
    <property type="project" value="InterPro"/>
</dbReference>
<name>A0A1F2PGU4_9FIRM</name>
<dbReference type="AlphaFoldDB" id="A0A1F2PGU4"/>
<dbReference type="Gene3D" id="3.30.70.120">
    <property type="match status" value="1"/>
</dbReference>
<accession>A0A1F2PGU4</accession>
<evidence type="ECO:0000313" key="2">
    <source>
        <dbReference type="EMBL" id="TYC84726.1"/>
    </source>
</evidence>
<dbReference type="InterPro" id="IPR002187">
    <property type="entry name" value="N-reg_PII"/>
</dbReference>
<evidence type="ECO:0000313" key="1">
    <source>
        <dbReference type="EMBL" id="OFV70537.1"/>
    </source>
</evidence>
<dbReference type="STRING" id="52694.ACWI_20160"/>
<dbReference type="EMBL" id="CP087994">
    <property type="protein sequence ID" value="UYO64073.1"/>
    <property type="molecule type" value="Genomic_DNA"/>
</dbReference>
<reference evidence="1 4" key="1">
    <citation type="submission" date="2015-09" db="EMBL/GenBank/DDBJ databases">
        <title>Genome sequence of Acetobacterium wieringae DSM 1911.</title>
        <authorList>
            <person name="Poehlein A."/>
            <person name="Bengelsdorf F.R."/>
            <person name="Schiel-Bengelsdorf B."/>
            <person name="Duerre P."/>
            <person name="Daniel R."/>
        </authorList>
    </citation>
    <scope>NUCLEOTIDE SEQUENCE [LARGE SCALE GENOMIC DNA]</scope>
    <source>
        <strain evidence="1 4">DSM 1911</strain>
    </source>
</reference>
<proteinExistence type="predicted"/>
<dbReference type="Proteomes" id="UP000176244">
    <property type="component" value="Unassembled WGS sequence"/>
</dbReference>
<dbReference type="Proteomes" id="UP001163550">
    <property type="component" value="Chromosome"/>
</dbReference>
<protein>
    <recommendedName>
        <fullName evidence="7">P-II family nitrogen regulator</fullName>
    </recommendedName>
</protein>
<sequence>MKLFVYVLSQPDKLDPLLAALASKQICGATVLESRGMARHLSHLHDADEIPILGSLRSFLNPDVAQGNVIFVILEDEKIGQVIDVIEATVANLDEPDSGIVFTIPVDFAKGLCSIGN</sequence>
<dbReference type="EMBL" id="LKEU01000030">
    <property type="protein sequence ID" value="OFV70537.1"/>
    <property type="molecule type" value="Genomic_DNA"/>
</dbReference>
<organism evidence="1 4">
    <name type="scientific">Acetobacterium wieringae</name>
    <dbReference type="NCBI Taxonomy" id="52694"/>
    <lineage>
        <taxon>Bacteria</taxon>
        <taxon>Bacillati</taxon>
        <taxon>Bacillota</taxon>
        <taxon>Clostridia</taxon>
        <taxon>Eubacteriales</taxon>
        <taxon>Eubacteriaceae</taxon>
        <taxon>Acetobacterium</taxon>
    </lineage>
</organism>
<dbReference type="GO" id="GO:0030234">
    <property type="term" value="F:enzyme regulator activity"/>
    <property type="evidence" value="ECO:0007669"/>
    <property type="project" value="InterPro"/>
</dbReference>
<dbReference type="OrthoDB" id="9810781at2"/>
<gene>
    <name evidence="1" type="ORF">ACWI_20160</name>
    <name evidence="2" type="ORF">FXB42_10320</name>
    <name evidence="3" type="ORF">LNN31_06570</name>
</gene>
<dbReference type="InterPro" id="IPR011322">
    <property type="entry name" value="N-reg_PII-like_a/b"/>
</dbReference>
<evidence type="ECO:0000313" key="4">
    <source>
        <dbReference type="Proteomes" id="UP000176244"/>
    </source>
</evidence>
<dbReference type="SUPFAM" id="SSF54913">
    <property type="entry name" value="GlnB-like"/>
    <property type="match status" value="1"/>
</dbReference>
<dbReference type="InterPro" id="IPR015867">
    <property type="entry name" value="N-reg_PII/ATP_PRibTrfase_C"/>
</dbReference>
<evidence type="ECO:0008006" key="7">
    <source>
        <dbReference type="Google" id="ProtNLM"/>
    </source>
</evidence>
<reference evidence="3" key="3">
    <citation type="submission" date="2021-11" db="EMBL/GenBank/DDBJ databases">
        <title>Isoprene-degrading acetogen.</title>
        <authorList>
            <person name="Yang Y."/>
            <person name="Jin H."/>
            <person name="Yan J."/>
        </authorList>
    </citation>
    <scope>NUCLEOTIDE SEQUENCE</scope>
    <source>
        <strain evidence="3">Berkeley</strain>
    </source>
</reference>
<evidence type="ECO:0000313" key="5">
    <source>
        <dbReference type="Proteomes" id="UP000322619"/>
    </source>
</evidence>
<keyword evidence="6" id="KW-1185">Reference proteome</keyword>